<name>A0ACC1HPG6_9FUNG</name>
<dbReference type="EMBL" id="JAMZIH010002697">
    <property type="protein sequence ID" value="KAJ1677275.1"/>
    <property type="molecule type" value="Genomic_DNA"/>
</dbReference>
<keyword evidence="2" id="KW-1185">Reference proteome</keyword>
<gene>
    <name evidence="1" type="ORF">EV182_006499</name>
</gene>
<accession>A0ACC1HPG6</accession>
<dbReference type="Proteomes" id="UP001145114">
    <property type="component" value="Unassembled WGS sequence"/>
</dbReference>
<evidence type="ECO:0000313" key="2">
    <source>
        <dbReference type="Proteomes" id="UP001145114"/>
    </source>
</evidence>
<feature type="non-terminal residue" evidence="1">
    <location>
        <position position="215"/>
    </location>
</feature>
<reference evidence="1" key="1">
    <citation type="submission" date="2022-06" db="EMBL/GenBank/DDBJ databases">
        <title>Phylogenomic reconstructions and comparative analyses of Kickxellomycotina fungi.</title>
        <authorList>
            <person name="Reynolds N.K."/>
            <person name="Stajich J.E."/>
            <person name="Barry K."/>
            <person name="Grigoriev I.V."/>
            <person name="Crous P."/>
            <person name="Smith M.E."/>
        </authorList>
    </citation>
    <scope>NUCLEOTIDE SEQUENCE</scope>
    <source>
        <strain evidence="1">RSA 2271</strain>
    </source>
</reference>
<evidence type="ECO:0000313" key="1">
    <source>
        <dbReference type="EMBL" id="KAJ1677275.1"/>
    </source>
</evidence>
<organism evidence="1 2">
    <name type="scientific">Spiromyces aspiralis</name>
    <dbReference type="NCBI Taxonomy" id="68401"/>
    <lineage>
        <taxon>Eukaryota</taxon>
        <taxon>Fungi</taxon>
        <taxon>Fungi incertae sedis</taxon>
        <taxon>Zoopagomycota</taxon>
        <taxon>Kickxellomycotina</taxon>
        <taxon>Kickxellomycetes</taxon>
        <taxon>Kickxellales</taxon>
        <taxon>Kickxellaceae</taxon>
        <taxon>Spiromyces</taxon>
    </lineage>
</organism>
<protein>
    <submittedName>
        <fullName evidence="1">Uncharacterized protein</fullName>
    </submittedName>
</protein>
<sequence length="215" mass="25915">MSWKRTAHGTQELIQQISDSQDTQIMRFMWWSWGHKVHKAWLVKDYKYYTARSKMRLSLKCLKALVVNARLRALQRERAIRLEREAWRVWHAKYAYRMAGANGGFRELPPALRAVATVFRVRRLFSSWRAKTIHCRYMRRIEEFRRERDTAELERAYGQWCNEAYYIQQDIERADSTFRGIVARRMAKRLANVGPKLRVMCDIAQAFIILRAWRR</sequence>
<proteinExistence type="predicted"/>
<comment type="caution">
    <text evidence="1">The sequence shown here is derived from an EMBL/GenBank/DDBJ whole genome shotgun (WGS) entry which is preliminary data.</text>
</comment>